<reference evidence="6 7" key="1">
    <citation type="submission" date="2023-07" db="EMBL/GenBank/DDBJ databases">
        <title>Sorghum-associated microbial communities from plants grown in Nebraska, USA.</title>
        <authorList>
            <person name="Schachtman D."/>
        </authorList>
    </citation>
    <scope>NUCLEOTIDE SEQUENCE [LARGE SCALE GENOMIC DNA]</scope>
    <source>
        <strain evidence="6 7">CC258</strain>
    </source>
</reference>
<evidence type="ECO:0000256" key="4">
    <source>
        <dbReference type="SAM" id="Phobius"/>
    </source>
</evidence>
<accession>A0ABU1NWL7</accession>
<organism evidence="6 7">
    <name type="scientific">Paenibacillus qinlingensis</name>
    <dbReference type="NCBI Taxonomy" id="1837343"/>
    <lineage>
        <taxon>Bacteria</taxon>
        <taxon>Bacillati</taxon>
        <taxon>Bacillota</taxon>
        <taxon>Bacilli</taxon>
        <taxon>Bacillales</taxon>
        <taxon>Paenibacillaceae</taxon>
        <taxon>Paenibacillus</taxon>
    </lineage>
</organism>
<dbReference type="Gene3D" id="3.30.450.20">
    <property type="entry name" value="PAS domain"/>
    <property type="match status" value="1"/>
</dbReference>
<dbReference type="Pfam" id="PF12833">
    <property type="entry name" value="HTH_18"/>
    <property type="match status" value="1"/>
</dbReference>
<keyword evidence="4" id="KW-1133">Transmembrane helix</keyword>
<feature type="domain" description="HTH araC/xylS-type" evidence="5">
    <location>
        <begin position="650"/>
        <end position="749"/>
    </location>
</feature>
<keyword evidence="2" id="KW-0238">DNA-binding</keyword>
<dbReference type="InterPro" id="IPR018060">
    <property type="entry name" value="HTH_AraC"/>
</dbReference>
<keyword evidence="4" id="KW-0812">Transmembrane</keyword>
<comment type="caution">
    <text evidence="6">The sequence shown here is derived from an EMBL/GenBank/DDBJ whole genome shotgun (WGS) entry which is preliminary data.</text>
</comment>
<dbReference type="SUPFAM" id="SSF46689">
    <property type="entry name" value="Homeodomain-like"/>
    <property type="match status" value="1"/>
</dbReference>
<sequence length="751" mass="85972">MTHIIIFLVPVIIGMFAYGKLEKVIYTNATHTNQALVNQYRERIDSRIKDVQQFATSITINPTIQNIILLSKRGTENEEYLAYSLFLELAKYRSSNPLIESYYIHLAATDSIVSNSFKTQTEPFYRIQLQQPPGEYDHWRKKLFDAHYYQTFLPAEHRSSGVNYVTFAQTMPVSSRNQGDATLVLDIAANKMLDDVEATDVRDGMRLYVLNKDNEVIINTNTEHPFNMTLLENMKDGSNTFRMRGEGGEEIITYEISQQTGWKYLAIKPTVQFMAPVTKIKNMALIALLLCMLIGIPISYIAAKRNYSPLSNLIGLIRNRRREGEVSGNEWDLVQFSLEESIAEESRLRSKLHMQFPVMRSSFISRLLKGQIDFESFDDSTLEFAGIRFHSNTFAVVLIDIEDVDVAHHAERQWAHHRFIVANIMNDALLEHGLLGYSVEMSRERIGVLVNGGPDATLATLKEKLKVMLADFMALLQQRFAIQLTVAVSDHCVGIERINKGYIEALRTIDFKLVRGSCTLLFFDELGETESSFYYPIEFEAQIIAGVKLANFESISELLEQVYRMNFQSNALSPERGKWLMYNMVSTLLKSLHSMNTDYKEVFPNEEDPELRLGPHGTIREMFEDIKSMYQGVCDHFKLEKSERGEQLQLQVTAYIHEHVYDVMLGLVSISDHFGLSPQYISKLFKMQTGETITECIAKIRIEEAKRLLIGTDLPVMDISLKLGYSTDIGLTRIFKKHEGVTPGKYRTMHT</sequence>
<keyword evidence="4" id="KW-0472">Membrane</keyword>
<keyword evidence="1" id="KW-0805">Transcription regulation</keyword>
<dbReference type="InterPro" id="IPR018062">
    <property type="entry name" value="HTH_AraC-typ_CS"/>
</dbReference>
<dbReference type="PROSITE" id="PS01124">
    <property type="entry name" value="HTH_ARAC_FAMILY_2"/>
    <property type="match status" value="1"/>
</dbReference>
<protein>
    <submittedName>
        <fullName evidence="6">AraC-like DNA-binding protein</fullName>
    </submittedName>
</protein>
<dbReference type="PANTHER" id="PTHR43280:SF28">
    <property type="entry name" value="HTH-TYPE TRANSCRIPTIONAL ACTIVATOR RHAS"/>
    <property type="match status" value="1"/>
</dbReference>
<dbReference type="PROSITE" id="PS00041">
    <property type="entry name" value="HTH_ARAC_FAMILY_1"/>
    <property type="match status" value="1"/>
</dbReference>
<dbReference type="PANTHER" id="PTHR43280">
    <property type="entry name" value="ARAC-FAMILY TRANSCRIPTIONAL REGULATOR"/>
    <property type="match status" value="1"/>
</dbReference>
<dbReference type="SMART" id="SM00342">
    <property type="entry name" value="HTH_ARAC"/>
    <property type="match status" value="1"/>
</dbReference>
<feature type="transmembrane region" description="Helical" evidence="4">
    <location>
        <begin position="283"/>
        <end position="303"/>
    </location>
</feature>
<dbReference type="Proteomes" id="UP001267290">
    <property type="component" value="Unassembled WGS sequence"/>
</dbReference>
<evidence type="ECO:0000256" key="2">
    <source>
        <dbReference type="ARBA" id="ARBA00023125"/>
    </source>
</evidence>
<evidence type="ECO:0000259" key="5">
    <source>
        <dbReference type="PROSITE" id="PS01124"/>
    </source>
</evidence>
<gene>
    <name evidence="6" type="ORF">J2736_003050</name>
</gene>
<keyword evidence="3" id="KW-0804">Transcription</keyword>
<keyword evidence="7" id="KW-1185">Reference proteome</keyword>
<dbReference type="InterPro" id="IPR009057">
    <property type="entry name" value="Homeodomain-like_sf"/>
</dbReference>
<evidence type="ECO:0000313" key="6">
    <source>
        <dbReference type="EMBL" id="MDR6551861.1"/>
    </source>
</evidence>
<dbReference type="EMBL" id="JAVDSB010000004">
    <property type="protein sequence ID" value="MDR6551861.1"/>
    <property type="molecule type" value="Genomic_DNA"/>
</dbReference>
<evidence type="ECO:0000256" key="3">
    <source>
        <dbReference type="ARBA" id="ARBA00023163"/>
    </source>
</evidence>
<evidence type="ECO:0000313" key="7">
    <source>
        <dbReference type="Proteomes" id="UP001267290"/>
    </source>
</evidence>
<dbReference type="Gene3D" id="1.10.10.60">
    <property type="entry name" value="Homeodomain-like"/>
    <property type="match status" value="2"/>
</dbReference>
<name>A0ABU1NWL7_9BACL</name>
<proteinExistence type="predicted"/>
<evidence type="ECO:0000256" key="1">
    <source>
        <dbReference type="ARBA" id="ARBA00023015"/>
    </source>
</evidence>